<dbReference type="PIRSF" id="PIRSF036363">
    <property type="entry name" value="PPP_BSU1"/>
    <property type="match status" value="1"/>
</dbReference>
<feature type="region of interest" description="Disordered" evidence="14">
    <location>
        <begin position="454"/>
        <end position="473"/>
    </location>
</feature>
<comment type="subcellular location">
    <subcellularLocation>
        <location evidence="2">Nucleus</location>
    </subcellularLocation>
</comment>
<feature type="region of interest" description="Disordered" evidence="14">
    <location>
        <begin position="580"/>
        <end position="624"/>
    </location>
</feature>
<keyword evidence="5" id="KW-0479">Metal-binding</keyword>
<dbReference type="GO" id="GO:0046872">
    <property type="term" value="F:metal ion binding"/>
    <property type="evidence" value="ECO:0007669"/>
    <property type="project" value="UniProtKB-KW"/>
</dbReference>
<dbReference type="FunFam" id="3.60.21.10:FF:000008">
    <property type="entry name" value="Serine/threonine-protein phosphatase"/>
    <property type="match status" value="1"/>
</dbReference>
<keyword evidence="4" id="KW-0880">Kelch repeat</keyword>
<dbReference type="Pfam" id="PF24681">
    <property type="entry name" value="Kelch_KLHDC2_KLHL20_DRC7"/>
    <property type="match status" value="1"/>
</dbReference>
<evidence type="ECO:0000256" key="11">
    <source>
        <dbReference type="ARBA" id="ARBA00047761"/>
    </source>
</evidence>
<dbReference type="KEGG" id="bpg:Bathy11g01130"/>
<comment type="similarity">
    <text evidence="3">Belongs to the PPP phosphatase family. BSU subfamily.</text>
</comment>
<dbReference type="InterPro" id="IPR015915">
    <property type="entry name" value="Kelch-typ_b-propeller"/>
</dbReference>
<dbReference type="PRINTS" id="PR00114">
    <property type="entry name" value="STPHPHTASE"/>
</dbReference>
<feature type="region of interest" description="Disordered" evidence="14">
    <location>
        <begin position="653"/>
        <end position="676"/>
    </location>
</feature>
<evidence type="ECO:0000256" key="8">
    <source>
        <dbReference type="ARBA" id="ARBA00022912"/>
    </source>
</evidence>
<dbReference type="InterPro" id="IPR012391">
    <property type="entry name" value="Ser/Thr_prot_Pase_BSU1"/>
</dbReference>
<feature type="compositionally biased region" description="Polar residues" evidence="14">
    <location>
        <begin position="538"/>
        <end position="550"/>
    </location>
</feature>
<dbReference type="OrthoDB" id="309851at2759"/>
<proteinExistence type="inferred from homology"/>
<dbReference type="STRING" id="41875.K8FAH2"/>
<dbReference type="GO" id="GO:0004722">
    <property type="term" value="F:protein serine/threonine phosphatase activity"/>
    <property type="evidence" value="ECO:0007669"/>
    <property type="project" value="UniProtKB-EC"/>
</dbReference>
<feature type="compositionally biased region" description="Low complexity" evidence="14">
    <location>
        <begin position="52"/>
        <end position="73"/>
    </location>
</feature>
<dbReference type="EC" id="3.1.3.16" evidence="13"/>
<dbReference type="InterPro" id="IPR011043">
    <property type="entry name" value="Gal_Oxase/kelch_b-propeller"/>
</dbReference>
<evidence type="ECO:0000256" key="2">
    <source>
        <dbReference type="ARBA" id="ARBA00004123"/>
    </source>
</evidence>
<evidence type="ECO:0000313" key="17">
    <source>
        <dbReference type="Proteomes" id="UP000198341"/>
    </source>
</evidence>
<dbReference type="PANTHER" id="PTHR46422">
    <property type="entry name" value="SERINE/THREONINE-PROTEIN PHOSPHATASE BSL3"/>
    <property type="match status" value="1"/>
</dbReference>
<comment type="catalytic activity">
    <reaction evidence="12 13">
        <text>O-phospho-L-threonyl-[protein] + H2O = L-threonyl-[protein] + phosphate</text>
        <dbReference type="Rhea" id="RHEA:47004"/>
        <dbReference type="Rhea" id="RHEA-COMP:11060"/>
        <dbReference type="Rhea" id="RHEA-COMP:11605"/>
        <dbReference type="ChEBI" id="CHEBI:15377"/>
        <dbReference type="ChEBI" id="CHEBI:30013"/>
        <dbReference type="ChEBI" id="CHEBI:43474"/>
        <dbReference type="ChEBI" id="CHEBI:61977"/>
        <dbReference type="EC" id="3.1.3.16"/>
    </reaction>
</comment>
<dbReference type="Proteomes" id="UP000198341">
    <property type="component" value="Chromosome 11"/>
</dbReference>
<feature type="region of interest" description="Disordered" evidence="14">
    <location>
        <begin position="698"/>
        <end position="720"/>
    </location>
</feature>
<evidence type="ECO:0000256" key="7">
    <source>
        <dbReference type="ARBA" id="ARBA00022801"/>
    </source>
</evidence>
<dbReference type="InterPro" id="IPR006186">
    <property type="entry name" value="Ser/Thr-sp_prot-phosphatase"/>
</dbReference>
<feature type="region of interest" description="Disordered" evidence="14">
    <location>
        <begin position="52"/>
        <end position="76"/>
    </location>
</feature>
<keyword evidence="17" id="KW-1185">Reference proteome</keyword>
<accession>K8FAH2</accession>
<protein>
    <recommendedName>
        <fullName evidence="13">Serine/threonine-protein phosphatase</fullName>
        <ecNumber evidence="13">3.1.3.16</ecNumber>
    </recommendedName>
</protein>
<comment type="cofactor">
    <cofactor evidence="1">
        <name>Mn(2+)</name>
        <dbReference type="ChEBI" id="CHEBI:29035"/>
    </cofactor>
</comment>
<dbReference type="SMART" id="SM00156">
    <property type="entry name" value="PP2Ac"/>
    <property type="match status" value="1"/>
</dbReference>
<feature type="compositionally biased region" description="Low complexity" evidence="14">
    <location>
        <begin position="580"/>
        <end position="590"/>
    </location>
</feature>
<feature type="region of interest" description="Disordered" evidence="14">
    <location>
        <begin position="387"/>
        <end position="420"/>
    </location>
</feature>
<feature type="compositionally biased region" description="Polar residues" evidence="14">
    <location>
        <begin position="601"/>
        <end position="614"/>
    </location>
</feature>
<feature type="compositionally biased region" description="Low complexity" evidence="14">
    <location>
        <begin position="653"/>
        <end position="675"/>
    </location>
</feature>
<evidence type="ECO:0000256" key="5">
    <source>
        <dbReference type="ARBA" id="ARBA00022723"/>
    </source>
</evidence>
<dbReference type="RefSeq" id="XP_007510268.1">
    <property type="nucleotide sequence ID" value="XM_007510206.1"/>
</dbReference>
<evidence type="ECO:0000256" key="14">
    <source>
        <dbReference type="SAM" id="MobiDB-lite"/>
    </source>
</evidence>
<evidence type="ECO:0000256" key="3">
    <source>
        <dbReference type="ARBA" id="ARBA00005671"/>
    </source>
</evidence>
<evidence type="ECO:0000259" key="15">
    <source>
        <dbReference type="PROSITE" id="PS00125"/>
    </source>
</evidence>
<dbReference type="SUPFAM" id="SSF56300">
    <property type="entry name" value="Metallo-dependent phosphatases"/>
    <property type="match status" value="1"/>
</dbReference>
<dbReference type="PANTHER" id="PTHR46422:SF4">
    <property type="entry name" value="SERINE_THREONINE-PROTEIN PHOSPHATASE BSL3"/>
    <property type="match status" value="1"/>
</dbReference>
<feature type="compositionally biased region" description="Low complexity" evidence="14">
    <location>
        <begin position="400"/>
        <end position="420"/>
    </location>
</feature>
<dbReference type="GO" id="GO:0005886">
    <property type="term" value="C:plasma membrane"/>
    <property type="evidence" value="ECO:0007669"/>
    <property type="project" value="UniProtKB-ARBA"/>
</dbReference>
<keyword evidence="6" id="KW-0677">Repeat</keyword>
<dbReference type="AlphaFoldDB" id="K8FAH2"/>
<reference evidence="16 17" key="1">
    <citation type="submission" date="2011-10" db="EMBL/GenBank/DDBJ databases">
        <authorList>
            <person name="Genoscope - CEA"/>
        </authorList>
    </citation>
    <scope>NUCLEOTIDE SEQUENCE [LARGE SCALE GENOMIC DNA]</scope>
    <source>
        <strain evidence="16 17">RCC 1105</strain>
    </source>
</reference>
<evidence type="ECO:0000256" key="9">
    <source>
        <dbReference type="ARBA" id="ARBA00023211"/>
    </source>
</evidence>
<feature type="region of interest" description="Disordered" evidence="14">
    <location>
        <begin position="525"/>
        <end position="550"/>
    </location>
</feature>
<dbReference type="Gene3D" id="2.120.10.80">
    <property type="entry name" value="Kelch-type beta propeller"/>
    <property type="match status" value="2"/>
</dbReference>
<dbReference type="EMBL" id="FO082268">
    <property type="protein sequence ID" value="CCO18613.1"/>
    <property type="molecule type" value="Genomic_DNA"/>
</dbReference>
<feature type="domain" description="Serine/threonine specific protein phosphatases" evidence="15">
    <location>
        <begin position="857"/>
        <end position="862"/>
    </location>
</feature>
<evidence type="ECO:0000256" key="1">
    <source>
        <dbReference type="ARBA" id="ARBA00001936"/>
    </source>
</evidence>
<evidence type="ECO:0000256" key="4">
    <source>
        <dbReference type="ARBA" id="ARBA00022441"/>
    </source>
</evidence>
<evidence type="ECO:0000256" key="13">
    <source>
        <dbReference type="RuleBase" id="RU004273"/>
    </source>
</evidence>
<evidence type="ECO:0000256" key="10">
    <source>
        <dbReference type="ARBA" id="ARBA00023242"/>
    </source>
</evidence>
<dbReference type="SUPFAM" id="SSF50965">
    <property type="entry name" value="Galactose oxidase, central domain"/>
    <property type="match status" value="1"/>
</dbReference>
<gene>
    <name evidence="16" type="ordered locus">Bathy11g01130</name>
</gene>
<keyword evidence="7 13" id="KW-0378">Hydrolase</keyword>
<feature type="region of interest" description="Disordered" evidence="14">
    <location>
        <begin position="147"/>
        <end position="167"/>
    </location>
</feature>
<dbReference type="GO" id="GO:0005634">
    <property type="term" value="C:nucleus"/>
    <property type="evidence" value="ECO:0007669"/>
    <property type="project" value="UniProtKB-SubCell"/>
</dbReference>
<name>K8FAH2_9CHLO</name>
<sequence length="1082" mass="115437">MLSAEFHGLCHETSSDHPGPRCGHTLTALQWDGVHRLVAFGGATALENAHSNATTTTDKNANANANTNSSSSSGVRLAGATNDVHVFDVKSGTWQKLRPSGDPPSPRAAHASANVGGMLVVHGGIGPSGLSGPDLHVLDLANYHAANNNNKNENENATNSSSSKPAKELKWQRVVVSGEGPVPRYAHSLAFVAGRYLVCCCGNDGSKCLDDGWVLDTAAKPYAWKRLEATGDVPSPRMYASACARSDGLLLLTGGRNAKGEAVADARGLARHRDGTWEWAAAPGQAPCARYQHASAFVEARLHVIGGTNGGGTTVPEDCAVAALDTSASGRAGWRKITNGGGEEFDALKDAKRCRHATAAVGPLLITYGGLRGGELLGDVIIAEEPPELSGKSRESDADSIGGISSPGSPGSSNGSGTSTRARELRLHIDHRSPSWARWLADVKLSREVAGPNASPFAGLNNNQPSHHMMNGSDEEDEEEYMRNRGGVLRVGGRTLSSEDLRDLAAKENAKDVVTAFGSPAEVAGGFRNRVSRESDNDGNTDSPGSPDQVMNETAQLRLATNATAEAAAAMELVSQRRLQSLAADSSDQDSPTDSRDSKGSLRTPQNRRMTPGSNPRLRDSSVRLHHRAVVVAAMGDSGGPFSSSGNGGSGGYNSSFGNNNDASGGMDSAGGSNSKRLGSLVRQLSIDQFENEARRIGTPEFGNGGGTNSPGYANGGTPQRFAREQRASNLGHVPAHKTVLSALLNPTSWEAPPNRAFFMNAAQIDELCDAAEAVFKSENTVLRINAPVKIFGDLHGQFYDLMRLFAEYGSPSTAGDIAYIDYLFLGDYVDRGAHSLETIALLLALKIEHPENVHLLRGNHEEADINALFGFRIECVERLGERVGEHAWRRFNALFEWLPLAAVIEDKVCCMHGGIGRSIETIEQIDQLERPCSMESGGLELMDLLWSDPTENDSVEGLRPNARGPGLVTFGPDRVKQFCENNGLQMIVRAHECVMDGFERFAQGQLLTLFSATNYCGTANNAGAILVLGRDLTLYPKLIHPLPPEAMDSASPGEFDHALWMQEINRERPPTPPRKNSFFGN</sequence>
<dbReference type="InterPro" id="IPR004843">
    <property type="entry name" value="Calcineurin-like_PHP"/>
</dbReference>
<evidence type="ECO:0000256" key="6">
    <source>
        <dbReference type="ARBA" id="ARBA00022737"/>
    </source>
</evidence>
<dbReference type="Gene3D" id="3.60.21.10">
    <property type="match status" value="1"/>
</dbReference>
<dbReference type="PROSITE" id="PS00125">
    <property type="entry name" value="SER_THR_PHOSPHATASE"/>
    <property type="match status" value="1"/>
</dbReference>
<evidence type="ECO:0000313" key="16">
    <source>
        <dbReference type="EMBL" id="CCO18613.1"/>
    </source>
</evidence>
<dbReference type="GO" id="GO:0009742">
    <property type="term" value="P:brassinosteroid mediated signaling pathway"/>
    <property type="evidence" value="ECO:0007669"/>
    <property type="project" value="InterPro"/>
</dbReference>
<evidence type="ECO:0000256" key="12">
    <source>
        <dbReference type="ARBA" id="ARBA00048336"/>
    </source>
</evidence>
<dbReference type="eggNOG" id="KOG0374">
    <property type="taxonomic scope" value="Eukaryota"/>
</dbReference>
<dbReference type="eggNOG" id="KOG0379">
    <property type="taxonomic scope" value="Eukaryota"/>
</dbReference>
<keyword evidence="8" id="KW-0904">Protein phosphatase</keyword>
<comment type="catalytic activity">
    <reaction evidence="11">
        <text>O-phospho-L-seryl-[protein] + H2O = L-seryl-[protein] + phosphate</text>
        <dbReference type="Rhea" id="RHEA:20629"/>
        <dbReference type="Rhea" id="RHEA-COMP:9863"/>
        <dbReference type="Rhea" id="RHEA-COMP:11604"/>
        <dbReference type="ChEBI" id="CHEBI:15377"/>
        <dbReference type="ChEBI" id="CHEBI:29999"/>
        <dbReference type="ChEBI" id="CHEBI:43474"/>
        <dbReference type="ChEBI" id="CHEBI:83421"/>
        <dbReference type="EC" id="3.1.3.16"/>
    </reaction>
</comment>
<keyword evidence="9" id="KW-0464">Manganese</keyword>
<feature type="compositionally biased region" description="Low complexity" evidence="14">
    <location>
        <begin position="147"/>
        <end position="163"/>
    </location>
</feature>
<dbReference type="GeneID" id="19012793"/>
<organism evidence="16 17">
    <name type="scientific">Bathycoccus prasinos</name>
    <dbReference type="NCBI Taxonomy" id="41875"/>
    <lineage>
        <taxon>Eukaryota</taxon>
        <taxon>Viridiplantae</taxon>
        <taxon>Chlorophyta</taxon>
        <taxon>Mamiellophyceae</taxon>
        <taxon>Mamiellales</taxon>
        <taxon>Bathycoccaceae</taxon>
        <taxon>Bathycoccus</taxon>
    </lineage>
</organism>
<keyword evidence="10" id="KW-0539">Nucleus</keyword>
<dbReference type="InterPro" id="IPR029052">
    <property type="entry name" value="Metallo-depent_PP-like"/>
</dbReference>
<dbReference type="Pfam" id="PF00149">
    <property type="entry name" value="Metallophos"/>
    <property type="match status" value="1"/>
</dbReference>